<evidence type="ECO:0000256" key="2">
    <source>
        <dbReference type="ARBA" id="ARBA00010742"/>
    </source>
</evidence>
<dbReference type="EMBL" id="JAVKGT010000018">
    <property type="protein sequence ID" value="MDR5712118.1"/>
    <property type="molecule type" value="Genomic_DNA"/>
</dbReference>
<evidence type="ECO:0000313" key="5">
    <source>
        <dbReference type="EMBL" id="MDR5712118.1"/>
    </source>
</evidence>
<dbReference type="SUPFAM" id="SSF53850">
    <property type="entry name" value="Periplasmic binding protein-like II"/>
    <property type="match status" value="1"/>
</dbReference>
<keyword evidence="6" id="KW-1185">Reference proteome</keyword>
<name>A0ABU1FU27_9MICC</name>
<dbReference type="PANTHER" id="PTHR30024">
    <property type="entry name" value="ALIPHATIC SULFONATES-BINDING PROTEIN-RELATED"/>
    <property type="match status" value="1"/>
</dbReference>
<dbReference type="RefSeq" id="WP_310537499.1">
    <property type="nucleotide sequence ID" value="NZ_BAAAOC010000088.1"/>
</dbReference>
<proteinExistence type="inferred from homology"/>
<protein>
    <submittedName>
        <fullName evidence="5">ABC transporter substrate-binding protein</fullName>
    </submittedName>
</protein>
<evidence type="ECO:0000259" key="4">
    <source>
        <dbReference type="Pfam" id="PF09084"/>
    </source>
</evidence>
<evidence type="ECO:0000256" key="3">
    <source>
        <dbReference type="ARBA" id="ARBA00022729"/>
    </source>
</evidence>
<dbReference type="Gene3D" id="3.40.190.10">
    <property type="entry name" value="Periplasmic binding protein-like II"/>
    <property type="match status" value="2"/>
</dbReference>
<sequence length="307" mass="32558">MGAAASVLLVACSQEQKENTSIEVVDTAGMPSAFLQYGVDRGHFDDVGAEVSVEPSSSGAAAIPVLISGDVQFAGSDAVSGLVAADRGLPVLIAAGGTRTSDEAEEDFARVFVRAGNDEFHSIEDLGGATFAVNSLENVNDFALMTVLEKHGVDTSALKFIELGFPEMAPALEAGDVDAALMIEPFVTMALEQGFDPVLSPYVESRPELMIGLYLTSEEFAEEHPDIVEAFRDGVAATAADIAEDPDAFREALPGLSEIESGLAQQVRLPQWSGEADRESLAFTSDQMLRFGMLDEPSELDHLLILD</sequence>
<comment type="similarity">
    <text evidence="2">Belongs to the bacterial solute-binding protein SsuA/TauA family.</text>
</comment>
<accession>A0ABU1FU27</accession>
<comment type="caution">
    <text evidence="5">The sequence shown here is derived from an EMBL/GenBank/DDBJ whole genome shotgun (WGS) entry which is preliminary data.</text>
</comment>
<dbReference type="Pfam" id="PF09084">
    <property type="entry name" value="NMT1"/>
    <property type="match status" value="1"/>
</dbReference>
<keyword evidence="3" id="KW-0732">Signal</keyword>
<dbReference type="PANTHER" id="PTHR30024:SF47">
    <property type="entry name" value="TAURINE-BINDING PERIPLASMIC PROTEIN"/>
    <property type="match status" value="1"/>
</dbReference>
<evidence type="ECO:0000313" key="6">
    <source>
        <dbReference type="Proteomes" id="UP001260872"/>
    </source>
</evidence>
<comment type="subcellular location">
    <subcellularLocation>
        <location evidence="1">Periplasm</location>
    </subcellularLocation>
</comment>
<evidence type="ECO:0000256" key="1">
    <source>
        <dbReference type="ARBA" id="ARBA00004418"/>
    </source>
</evidence>
<gene>
    <name evidence="5" type="ORF">RH857_08240</name>
</gene>
<feature type="domain" description="SsuA/THI5-like" evidence="4">
    <location>
        <begin position="37"/>
        <end position="248"/>
    </location>
</feature>
<reference evidence="6" key="1">
    <citation type="submission" date="2023-07" db="EMBL/GenBank/DDBJ databases">
        <title>Description of three actinobacteria isolated from air of manufacturing shop in a pharmaceutical factory.</title>
        <authorList>
            <person name="Zhang D.-F."/>
        </authorList>
    </citation>
    <scope>NUCLEOTIDE SEQUENCE [LARGE SCALE GENOMIC DNA]</scope>
    <source>
        <strain evidence="6">CCTCC AB 207010</strain>
    </source>
</reference>
<organism evidence="5 6">
    <name type="scientific">Nesterenkonia flava</name>
    <dbReference type="NCBI Taxonomy" id="469799"/>
    <lineage>
        <taxon>Bacteria</taxon>
        <taxon>Bacillati</taxon>
        <taxon>Actinomycetota</taxon>
        <taxon>Actinomycetes</taxon>
        <taxon>Micrococcales</taxon>
        <taxon>Micrococcaceae</taxon>
        <taxon>Nesterenkonia</taxon>
    </lineage>
</organism>
<dbReference type="Proteomes" id="UP001260872">
    <property type="component" value="Unassembled WGS sequence"/>
</dbReference>
<dbReference type="InterPro" id="IPR015168">
    <property type="entry name" value="SsuA/THI5"/>
</dbReference>